<dbReference type="GeneID" id="31079588"/>
<organism evidence="2">
    <name type="scientific">Kallithea virus</name>
    <dbReference type="NCBI Taxonomy" id="1654582"/>
    <lineage>
        <taxon>Viruses</taxon>
        <taxon>Viruses incertae sedis</taxon>
        <taxon>Naldaviricetes</taxon>
        <taxon>Lefavirales</taxon>
        <taxon>Nudiviridae</taxon>
        <taxon>Alphanudivirus</taxon>
        <taxon>Alphanudivirus dromelanogasteris</taxon>
    </lineage>
</organism>
<name>A0A0F7KMR9_9VIRU</name>
<keyword evidence="4" id="KW-1185">Reference proteome</keyword>
<proteinExistence type="predicted"/>
<keyword evidence="1" id="KW-0812">Transmembrane</keyword>
<evidence type="ECO:0000313" key="3">
    <source>
        <dbReference type="EMBL" id="AQN78586.1"/>
    </source>
</evidence>
<feature type="transmembrane region" description="Helical" evidence="1">
    <location>
        <begin position="72"/>
        <end position="93"/>
    </location>
</feature>
<accession>A0A0F7KMR9</accession>
<dbReference type="EMBL" id="KX130344">
    <property type="protein sequence ID" value="AQN78586.1"/>
    <property type="molecule type" value="Genomic_DNA"/>
</dbReference>
<evidence type="ECO:0000256" key="1">
    <source>
        <dbReference type="SAM" id="Phobius"/>
    </source>
</evidence>
<evidence type="ECO:0000313" key="2">
    <source>
        <dbReference type="EMBL" id="AKH40363.1"/>
    </source>
</evidence>
<dbReference type="OrthoDB" id="39421at10239"/>
<reference evidence="2" key="1">
    <citation type="journal article" date="2015" name="PLoS Biol.">
        <title>The Discovery, Distribution, and Evolution of Viruses Associated with Drosophila melanogaster.</title>
        <authorList>
            <person name="Webster C.L."/>
            <person name="Waldron F.M."/>
            <person name="Robertson S."/>
            <person name="Crowson D."/>
            <person name="Ferrari G."/>
            <person name="Quintana J.F."/>
            <person name="Brouqui J.M."/>
            <person name="Bayne E.H."/>
            <person name="Longdon B."/>
            <person name="Buck A.H."/>
            <person name="Lazzaro B.P."/>
            <person name="Akorli J."/>
            <person name="Haddrill P.R."/>
            <person name="Obbard D.J."/>
        </authorList>
    </citation>
    <scope>NUCLEOTIDE SEQUENCE</scope>
</reference>
<dbReference type="RefSeq" id="YP_009345981.1">
    <property type="nucleotide sequence ID" value="NC_033829.1"/>
</dbReference>
<reference evidence="3" key="3">
    <citation type="journal article" date="2021" name="Virus">
        <title>The discovery, distribution and diversity of DNA viruses associated with Drosophila melanogaster in Europe.</title>
        <authorList>
            <person name="Wallace M.A."/>
            <person name="Coffman K.A."/>
            <person name="Gilbert C."/>
            <person name="Ravindran S."/>
            <person name="Albery G.F."/>
            <person name="Abbott J."/>
            <person name="Argyridou E."/>
            <person name="Bellosta P."/>
            <person name="Betancourt A.J."/>
            <person name="Colinet H."/>
            <person name="Eric K."/>
            <person name="Glaser-Schmitt A."/>
            <person name="Grath S."/>
            <person name="Jelic M."/>
            <person name="Kankare M."/>
            <person name="Kozeretska I."/>
            <person name="Loeschcke V."/>
            <person name="Montchamp-Moreau C."/>
            <person name="Ometto L."/>
            <person name="Onder B.S."/>
            <person name="Orengo D.J."/>
            <person name="Parsch J."/>
            <person name="Pascual M."/>
            <person name="Patenkovic A."/>
            <person name="Puerma E."/>
            <person name="Ritchie M.G."/>
            <person name="Rota-Stabelli O."/>
            <person name="Schou M.F."/>
            <person name="Serga S.V."/>
            <person name="Stamenkovic-Radak M."/>
            <person name="Tanaskovic M."/>
            <person name="Veselinovic M.S."/>
            <person name="Vieira J."/>
            <person name="Vieira C.P."/>
            <person name="Kapun M."/>
            <person name="Flatt T."/>
            <person name="Gonzalez J."/>
            <person name="Staubach F."/>
            <person name="Obbard D.J."/>
        </authorList>
    </citation>
    <scope>NUCLEOTIDE SEQUENCE</scope>
    <source>
        <strain evidence="3">DrosEU46_Kharkiv_2014</strain>
    </source>
</reference>
<keyword evidence="1" id="KW-0472">Membrane</keyword>
<reference evidence="4" key="2">
    <citation type="submission" date="2016-04" db="EMBL/GenBank/DDBJ databases">
        <title>The complete genome of Kallithea virus.</title>
        <authorList>
            <consortium name="DrosEU Consortium"/>
            <person name="Obbard D.J."/>
            <person name="Serga S."/>
            <person name="Kozeretska I."/>
            <person name="Waldron F.M."/>
            <person name="Webster C.L."/>
            <person name="Staubach F."/>
        </authorList>
    </citation>
    <scope>NUCLEOTIDE SEQUENCE [LARGE SCALE GENOMIC DNA]</scope>
</reference>
<evidence type="ECO:0000313" key="4">
    <source>
        <dbReference type="Proteomes" id="UP000204438"/>
    </source>
</evidence>
<sequence>MNSNRNSTVGRLIPECQDLSKSIKMSSLVVLVLIVLALILLVAAILCNYLYKTDSTNSSSASEAKEKNKKKLVGALTITSAVLVFLSTFSAIWQYSVASKTVKACLSP</sequence>
<feature type="transmembrane region" description="Helical" evidence="1">
    <location>
        <begin position="28"/>
        <end position="51"/>
    </location>
</feature>
<protein>
    <submittedName>
        <fullName evidence="3">ACH96171.1 GrBNV gp95-like protein</fullName>
    </submittedName>
    <submittedName>
        <fullName evidence="2">Putative gp95-like protein</fullName>
    </submittedName>
</protein>
<keyword evidence="1" id="KW-1133">Transmembrane helix</keyword>
<dbReference type="Proteomes" id="UP000204438">
    <property type="component" value="Segment"/>
</dbReference>
<dbReference type="KEGG" id="vg:31079588"/>
<dbReference type="EMBL" id="KP714103">
    <property type="protein sequence ID" value="AKH40363.1"/>
    <property type="molecule type" value="Genomic_DNA"/>
</dbReference>